<proteinExistence type="predicted"/>
<protein>
    <submittedName>
        <fullName evidence="1">Uncharacterized protein</fullName>
    </submittedName>
</protein>
<evidence type="ECO:0000313" key="1">
    <source>
        <dbReference type="EMBL" id="SFV71070.1"/>
    </source>
</evidence>
<dbReference type="AlphaFoldDB" id="A0A1W1CYY0"/>
<organism evidence="1">
    <name type="scientific">hydrothermal vent metagenome</name>
    <dbReference type="NCBI Taxonomy" id="652676"/>
    <lineage>
        <taxon>unclassified sequences</taxon>
        <taxon>metagenomes</taxon>
        <taxon>ecological metagenomes</taxon>
    </lineage>
</organism>
<accession>A0A1W1CYY0</accession>
<dbReference type="InterPro" id="IPR013783">
    <property type="entry name" value="Ig-like_fold"/>
</dbReference>
<dbReference type="EMBL" id="FPHM01000196">
    <property type="protein sequence ID" value="SFV71070.1"/>
    <property type="molecule type" value="Genomic_DNA"/>
</dbReference>
<sequence length="67" mass="7212">MKAPTLSIDIPAQIAENNISIEVNGVKNQKVYINDVEVGIIGTEGTLVIRLPLNMGENSFSITLTTL</sequence>
<name>A0A1W1CYY0_9ZZZZ</name>
<reference evidence="1" key="1">
    <citation type="submission" date="2016-10" db="EMBL/GenBank/DDBJ databases">
        <authorList>
            <person name="de Groot N.N."/>
        </authorList>
    </citation>
    <scope>NUCLEOTIDE SEQUENCE</scope>
</reference>
<dbReference type="Gene3D" id="2.60.40.10">
    <property type="entry name" value="Immunoglobulins"/>
    <property type="match status" value="1"/>
</dbReference>
<gene>
    <name evidence="1" type="ORF">MNB_SV-13-1839</name>
</gene>